<dbReference type="Pfam" id="PF00271">
    <property type="entry name" value="Helicase_C"/>
    <property type="match status" value="1"/>
</dbReference>
<keyword evidence="5" id="KW-1133">Transmembrane helix</keyword>
<dbReference type="GO" id="GO:0005524">
    <property type="term" value="F:ATP binding"/>
    <property type="evidence" value="ECO:0007669"/>
    <property type="project" value="UniProtKB-KW"/>
</dbReference>
<evidence type="ECO:0000256" key="1">
    <source>
        <dbReference type="ARBA" id="ARBA00022741"/>
    </source>
</evidence>
<dbReference type="Pfam" id="PF00176">
    <property type="entry name" value="SNF2-rel_dom"/>
    <property type="match status" value="1"/>
</dbReference>
<feature type="transmembrane region" description="Helical" evidence="5">
    <location>
        <begin position="705"/>
        <end position="728"/>
    </location>
</feature>
<dbReference type="GO" id="GO:0008094">
    <property type="term" value="F:ATP-dependent activity, acting on DNA"/>
    <property type="evidence" value="ECO:0007669"/>
    <property type="project" value="TreeGrafter"/>
</dbReference>
<feature type="region of interest" description="Disordered" evidence="4">
    <location>
        <begin position="467"/>
        <end position="492"/>
    </location>
</feature>
<dbReference type="Gene3D" id="3.40.50.10810">
    <property type="entry name" value="Tandem AAA-ATPase domain"/>
    <property type="match status" value="1"/>
</dbReference>
<protein>
    <recommendedName>
        <fullName evidence="6">Helicase C-terminal domain-containing protein</fullName>
    </recommendedName>
</protein>
<dbReference type="GO" id="GO:0006281">
    <property type="term" value="P:DNA repair"/>
    <property type="evidence" value="ECO:0007669"/>
    <property type="project" value="TreeGrafter"/>
</dbReference>
<evidence type="ECO:0000256" key="3">
    <source>
        <dbReference type="ARBA" id="ARBA00022840"/>
    </source>
</evidence>
<evidence type="ECO:0000256" key="5">
    <source>
        <dbReference type="SAM" id="Phobius"/>
    </source>
</evidence>
<keyword evidence="1" id="KW-0547">Nucleotide-binding</keyword>
<dbReference type="GO" id="GO:0016787">
    <property type="term" value="F:hydrolase activity"/>
    <property type="evidence" value="ECO:0007669"/>
    <property type="project" value="UniProtKB-KW"/>
</dbReference>
<evidence type="ECO:0000256" key="4">
    <source>
        <dbReference type="SAM" id="MobiDB-lite"/>
    </source>
</evidence>
<dbReference type="PANTHER" id="PTHR45626">
    <property type="entry name" value="TRANSCRIPTION TERMINATION FACTOR 2-RELATED"/>
    <property type="match status" value="1"/>
</dbReference>
<feature type="compositionally biased region" description="Basic and acidic residues" evidence="4">
    <location>
        <begin position="1"/>
        <end position="10"/>
    </location>
</feature>
<dbReference type="CDD" id="cd18793">
    <property type="entry name" value="SF2_C_SNF"/>
    <property type="match status" value="1"/>
</dbReference>
<dbReference type="InterPro" id="IPR050628">
    <property type="entry name" value="SNF2_RAD54_helicase_TF"/>
</dbReference>
<dbReference type="SMART" id="SM00490">
    <property type="entry name" value="HELICc"/>
    <property type="match status" value="1"/>
</dbReference>
<organism evidence="7 8">
    <name type="scientific">Emydomyces testavorans</name>
    <dbReference type="NCBI Taxonomy" id="2070801"/>
    <lineage>
        <taxon>Eukaryota</taxon>
        <taxon>Fungi</taxon>
        <taxon>Dikarya</taxon>
        <taxon>Ascomycota</taxon>
        <taxon>Pezizomycotina</taxon>
        <taxon>Eurotiomycetes</taxon>
        <taxon>Eurotiomycetidae</taxon>
        <taxon>Onygenales</taxon>
        <taxon>Nannizziopsiaceae</taxon>
        <taxon>Emydomyces</taxon>
    </lineage>
</organism>
<evidence type="ECO:0000256" key="2">
    <source>
        <dbReference type="ARBA" id="ARBA00022801"/>
    </source>
</evidence>
<feature type="region of interest" description="Disordered" evidence="4">
    <location>
        <begin position="178"/>
        <end position="232"/>
    </location>
</feature>
<dbReference type="Proteomes" id="UP001219355">
    <property type="component" value="Chromosome 1"/>
</dbReference>
<dbReference type="PANTHER" id="PTHR45626:SF14">
    <property type="entry name" value="ATP-DEPENDENT DNA HELICASE (EUROFUNG)"/>
    <property type="match status" value="1"/>
</dbReference>
<keyword evidence="3" id="KW-0067">ATP-binding</keyword>
<feature type="compositionally biased region" description="Acidic residues" evidence="4">
    <location>
        <begin position="187"/>
        <end position="224"/>
    </location>
</feature>
<feature type="domain" description="Helicase C-terminal" evidence="6">
    <location>
        <begin position="781"/>
        <end position="925"/>
    </location>
</feature>
<dbReference type="EMBL" id="CP120627">
    <property type="protein sequence ID" value="WEW56227.1"/>
    <property type="molecule type" value="Genomic_DNA"/>
</dbReference>
<keyword evidence="8" id="KW-1185">Reference proteome</keyword>
<name>A0AAF0DEY4_9EURO</name>
<dbReference type="SUPFAM" id="SSF52540">
    <property type="entry name" value="P-loop containing nucleoside triphosphate hydrolases"/>
    <property type="match status" value="2"/>
</dbReference>
<sequence length="982" mass="110661">MPDSDVKSDDGGMAEWLAMQGSSSGQGGGNAPKGPNTWKSRKRLAELLELSEQDYKEWIKSKVFYPAWDEFRINVILPAHREAERTGKQPSRGPTLSTVKATITAGEREGRRKFSCRTPDKTAWSIADHYAYLLYRLHDDNVNDGDGIFFKNNIKTDTVHKLLWQVILRERHCLSKSRARKPADNVSLEEDKEQDDQEQEDQEDQEDQGDQEDQEDQANDEDNTGETSAGENTFLVSEELFLTATSPAMNMEDSWWKYQFCKKAIAASLEGQTGGEPLTSSSDEVNISSYLMRHKDIVDAYTWSEELGEADMEKIGPVPGIAIPTAENLELFAERQQWLNNIAFQRENHKEACENLKLDERTLRLKGMRKSASLKFWHPVAINALFEFENNPLLTGAMLADGVGLGKTWVAIGYLLAKAERLEAIGNNTSVAKPSLIVVPPSLINQWIDEITKATGALKGYVKAVRRNSGHPRQEPQNFQQLRGSEHGPTALRHWNGRNQAREKPGEPVIDANWPHNLGGLFSTVIWDEAQALRHLETQASTAARWLAPTFDICISATPIFNRKEDFAGYVPLICKAKEIPATGANENPFELPDDDPGANRRLCPIAIQEYILKDEIPDTVAGLRMGKVWERCMIKRLFASCIPFDSTRSIGSSIPPVISKVVNTGFTQNERKTYDFLSAPLRRNLFRRLKEGKIVWRAAYYRKLVLITTWLSFIHVHGTVMASFMNVSARMAYEKKMAYQWMKIVKIKVPDLELPEEDNFLAQLEFLLRGGPRLRELLPLVCDTVLRQKDKITIFVLFPAQAVYVAAALNLAGIDARILHSGLNQNEREELVHSFTKDQDHVMVLILTYALGSTGLNLQTLCHNAIIFDSPPSEPLRIQAIGRLQRYDVVVHELRVQDTFNTQLVFKRLGKAVPSMVAEMNKDMFLIQEGRNDVDLGQWAVTSSGKIIKRGELGSDSVEEEEWLSGERAIRALLELVCGGD</sequence>
<evidence type="ECO:0000313" key="7">
    <source>
        <dbReference type="EMBL" id="WEW56227.1"/>
    </source>
</evidence>
<keyword evidence="2" id="KW-0378">Hydrolase</keyword>
<dbReference type="InterPro" id="IPR027417">
    <property type="entry name" value="P-loop_NTPase"/>
</dbReference>
<accession>A0AAF0DEY4</accession>
<evidence type="ECO:0000259" key="6">
    <source>
        <dbReference type="PROSITE" id="PS51194"/>
    </source>
</evidence>
<dbReference type="AlphaFoldDB" id="A0AAF0DEY4"/>
<dbReference type="GO" id="GO:0005634">
    <property type="term" value="C:nucleus"/>
    <property type="evidence" value="ECO:0007669"/>
    <property type="project" value="TreeGrafter"/>
</dbReference>
<proteinExistence type="predicted"/>
<dbReference type="Gene3D" id="3.40.50.300">
    <property type="entry name" value="P-loop containing nucleotide triphosphate hydrolases"/>
    <property type="match status" value="1"/>
</dbReference>
<keyword evidence="5" id="KW-0812">Transmembrane</keyword>
<dbReference type="InterPro" id="IPR000330">
    <property type="entry name" value="SNF2_N"/>
</dbReference>
<keyword evidence="5" id="KW-0472">Membrane</keyword>
<dbReference type="InterPro" id="IPR001650">
    <property type="entry name" value="Helicase_C-like"/>
</dbReference>
<gene>
    <name evidence="7" type="ORF">PRK78_001666</name>
</gene>
<reference evidence="7" key="1">
    <citation type="submission" date="2023-03" db="EMBL/GenBank/DDBJ databases">
        <title>Emydomyces testavorans Genome Sequence.</title>
        <authorList>
            <person name="Hoyer L."/>
        </authorList>
    </citation>
    <scope>NUCLEOTIDE SEQUENCE</scope>
    <source>
        <strain evidence="7">16-2883</strain>
    </source>
</reference>
<dbReference type="InterPro" id="IPR038718">
    <property type="entry name" value="SNF2-like_sf"/>
</dbReference>
<feature type="region of interest" description="Disordered" evidence="4">
    <location>
        <begin position="1"/>
        <end position="38"/>
    </location>
</feature>
<dbReference type="PROSITE" id="PS51194">
    <property type="entry name" value="HELICASE_CTER"/>
    <property type="match status" value="1"/>
</dbReference>
<dbReference type="InterPro" id="IPR049730">
    <property type="entry name" value="SNF2/RAD54-like_C"/>
</dbReference>
<evidence type="ECO:0000313" key="8">
    <source>
        <dbReference type="Proteomes" id="UP001219355"/>
    </source>
</evidence>